<organism evidence="3 4">
    <name type="scientific">Magallana gigas</name>
    <name type="common">Pacific oyster</name>
    <name type="synonym">Crassostrea gigas</name>
    <dbReference type="NCBI Taxonomy" id="29159"/>
    <lineage>
        <taxon>Eukaryota</taxon>
        <taxon>Metazoa</taxon>
        <taxon>Spiralia</taxon>
        <taxon>Lophotrochozoa</taxon>
        <taxon>Mollusca</taxon>
        <taxon>Bivalvia</taxon>
        <taxon>Autobranchia</taxon>
        <taxon>Pteriomorphia</taxon>
        <taxon>Ostreida</taxon>
        <taxon>Ostreoidea</taxon>
        <taxon>Ostreidae</taxon>
        <taxon>Magallana</taxon>
    </lineage>
</organism>
<dbReference type="Proteomes" id="UP000005408">
    <property type="component" value="Unassembled WGS sequence"/>
</dbReference>
<dbReference type="PANTHER" id="PTHR24043">
    <property type="entry name" value="SCAVENGER RECEPTOR CLASS F"/>
    <property type="match status" value="1"/>
</dbReference>
<keyword evidence="2" id="KW-1133">Transmembrane helix</keyword>
<accession>A0A8W8NYI9</accession>
<keyword evidence="4" id="KW-1185">Reference proteome</keyword>
<evidence type="ECO:0008006" key="5">
    <source>
        <dbReference type="Google" id="ProtNLM"/>
    </source>
</evidence>
<keyword evidence="2" id="KW-0472">Membrane</keyword>
<evidence type="ECO:0000313" key="3">
    <source>
        <dbReference type="EnsemblMetazoa" id="G8206.1:cds"/>
    </source>
</evidence>
<sequence>MYEDKWPTSPYKTTWWKVDLGGVYSIYSVTILFKNYNGYEDRQSERFAVFSLCNIPCPLNCKDSICNIQNGSCIGCKSGWTGQSCSKKCSERLYGVNCSQQCKGHCRDGTTCNHVTGQCDRGCGTGWTGSLCGKECDEGTYGYDCVNNCSGHCLNGSLCNKQTGHCDEGCDLGNNCSEGTSYLQRTETTPASTSWIVGFSISVSVNVILISVILIMLWRFLVNGQHANSGLPLSRRCTSNGNRIEAADQIIK</sequence>
<evidence type="ECO:0000313" key="4">
    <source>
        <dbReference type="Proteomes" id="UP000005408"/>
    </source>
</evidence>
<protein>
    <recommendedName>
        <fullName evidence="5">Multiple epidermal growth factor-like domains 10</fullName>
    </recommendedName>
</protein>
<dbReference type="EnsemblMetazoa" id="G8206.1">
    <property type="protein sequence ID" value="G8206.1:cds"/>
    <property type="gene ID" value="G8206"/>
</dbReference>
<name>A0A8W8NYI9_MAGGI</name>
<evidence type="ECO:0000256" key="2">
    <source>
        <dbReference type="SAM" id="Phobius"/>
    </source>
</evidence>
<keyword evidence="2" id="KW-0812">Transmembrane</keyword>
<proteinExistence type="predicted"/>
<dbReference type="GO" id="GO:0005044">
    <property type="term" value="F:scavenger receptor activity"/>
    <property type="evidence" value="ECO:0007669"/>
    <property type="project" value="InterPro"/>
</dbReference>
<evidence type="ECO:0000256" key="1">
    <source>
        <dbReference type="ARBA" id="ARBA00022536"/>
    </source>
</evidence>
<dbReference type="PANTHER" id="PTHR24043:SF8">
    <property type="entry name" value="EGF-LIKE DOMAIN-CONTAINING PROTEIN"/>
    <property type="match status" value="1"/>
</dbReference>
<dbReference type="InterPro" id="IPR042635">
    <property type="entry name" value="MEGF10/SREC1/2-like"/>
</dbReference>
<dbReference type="AlphaFoldDB" id="A0A8W8NYI9"/>
<feature type="transmembrane region" description="Helical" evidence="2">
    <location>
        <begin position="195"/>
        <end position="218"/>
    </location>
</feature>
<keyword evidence="1" id="KW-0245">EGF-like domain</keyword>
<reference evidence="3" key="1">
    <citation type="submission" date="2022-08" db="UniProtKB">
        <authorList>
            <consortium name="EnsemblMetazoa"/>
        </authorList>
    </citation>
    <scope>IDENTIFICATION</scope>
    <source>
        <strain evidence="3">05x7-T-G4-1.051#20</strain>
    </source>
</reference>
<dbReference type="Gene3D" id="2.170.300.10">
    <property type="entry name" value="Tie2 ligand-binding domain superfamily"/>
    <property type="match status" value="1"/>
</dbReference>